<gene>
    <name evidence="1" type="ORF">SAMN02745216_00486</name>
</gene>
<dbReference type="EMBL" id="FQZU01000002">
    <property type="protein sequence ID" value="SHI77874.1"/>
    <property type="molecule type" value="Genomic_DNA"/>
</dbReference>
<organism evidence="1 2">
    <name type="scientific">Desulfatibacillum alkenivorans DSM 16219</name>
    <dbReference type="NCBI Taxonomy" id="1121393"/>
    <lineage>
        <taxon>Bacteria</taxon>
        <taxon>Pseudomonadati</taxon>
        <taxon>Thermodesulfobacteriota</taxon>
        <taxon>Desulfobacteria</taxon>
        <taxon>Desulfobacterales</taxon>
        <taxon>Desulfatibacillaceae</taxon>
        <taxon>Desulfatibacillum</taxon>
    </lineage>
</organism>
<keyword evidence="2" id="KW-1185">Reference proteome</keyword>
<protein>
    <submittedName>
        <fullName evidence="1">Uncharacterized protein</fullName>
    </submittedName>
</protein>
<reference evidence="2" key="1">
    <citation type="submission" date="2016-11" db="EMBL/GenBank/DDBJ databases">
        <authorList>
            <person name="Varghese N."/>
            <person name="Submissions S."/>
        </authorList>
    </citation>
    <scope>NUCLEOTIDE SEQUENCE [LARGE SCALE GENOMIC DNA]</scope>
    <source>
        <strain evidence="2">DSM 16219</strain>
    </source>
</reference>
<accession>A0A1M6DX84</accession>
<dbReference type="RefSeq" id="WP_073472529.1">
    <property type="nucleotide sequence ID" value="NZ_FQZU01000002.1"/>
</dbReference>
<evidence type="ECO:0000313" key="1">
    <source>
        <dbReference type="EMBL" id="SHI77874.1"/>
    </source>
</evidence>
<dbReference type="AlphaFoldDB" id="A0A1M6DX84"/>
<evidence type="ECO:0000313" key="2">
    <source>
        <dbReference type="Proteomes" id="UP000183994"/>
    </source>
</evidence>
<sequence>MYYQKDKVSDIISVLMVMKHEFGKKPYSDTSELRRDAVKEFAEREFRAGRYVSMNSAEKTVHDACARRLKPDVNGIKEFDEIADQWLHDESMRMAEILLNHSEDRSQLATVVVFFKRKNGMCSRGCP</sequence>
<dbReference type="Proteomes" id="UP000183994">
    <property type="component" value="Unassembled WGS sequence"/>
</dbReference>
<proteinExistence type="predicted"/>
<name>A0A1M6DX84_9BACT</name>